<keyword evidence="1" id="KW-1133">Transmembrane helix</keyword>
<dbReference type="PANTHER" id="PTHR34219">
    <property type="entry name" value="IRON-REGULATED INNER MEMBRANE PROTEIN-RELATED"/>
    <property type="match status" value="1"/>
</dbReference>
<evidence type="ECO:0000313" key="2">
    <source>
        <dbReference type="EMBL" id="GGI52750.1"/>
    </source>
</evidence>
<organism evidence="2 3">
    <name type="scientific">Mucilaginibacter galii</name>
    <dbReference type="NCBI Taxonomy" id="2005073"/>
    <lineage>
        <taxon>Bacteria</taxon>
        <taxon>Pseudomonadati</taxon>
        <taxon>Bacteroidota</taxon>
        <taxon>Sphingobacteriia</taxon>
        <taxon>Sphingobacteriales</taxon>
        <taxon>Sphingobacteriaceae</taxon>
        <taxon>Mucilaginibacter</taxon>
    </lineage>
</organism>
<reference evidence="2" key="2">
    <citation type="submission" date="2020-09" db="EMBL/GenBank/DDBJ databases">
        <authorList>
            <person name="Sun Q."/>
            <person name="Sedlacek I."/>
        </authorList>
    </citation>
    <scope>NUCLEOTIDE SEQUENCE</scope>
    <source>
        <strain evidence="2">CCM 8711</strain>
    </source>
</reference>
<evidence type="ECO:0000256" key="1">
    <source>
        <dbReference type="SAM" id="Phobius"/>
    </source>
</evidence>
<gene>
    <name evidence="2" type="ORF">GCM10011425_39620</name>
</gene>
<dbReference type="EMBL" id="BMDO01000017">
    <property type="protein sequence ID" value="GGI52750.1"/>
    <property type="molecule type" value="Genomic_DNA"/>
</dbReference>
<keyword evidence="1" id="KW-0812">Transmembrane</keyword>
<feature type="transmembrane region" description="Helical" evidence="1">
    <location>
        <begin position="41"/>
        <end position="61"/>
    </location>
</feature>
<reference evidence="2" key="1">
    <citation type="journal article" date="2014" name="Int. J. Syst. Evol. Microbiol.">
        <title>Complete genome sequence of Corynebacterium casei LMG S-19264T (=DSM 44701T), isolated from a smear-ripened cheese.</title>
        <authorList>
            <consortium name="US DOE Joint Genome Institute (JGI-PGF)"/>
            <person name="Walter F."/>
            <person name="Albersmeier A."/>
            <person name="Kalinowski J."/>
            <person name="Ruckert C."/>
        </authorList>
    </citation>
    <scope>NUCLEOTIDE SEQUENCE</scope>
    <source>
        <strain evidence="2">CCM 8711</strain>
    </source>
</reference>
<evidence type="ECO:0008006" key="4">
    <source>
        <dbReference type="Google" id="ProtNLM"/>
    </source>
</evidence>
<feature type="transmembrane region" description="Helical" evidence="1">
    <location>
        <begin position="195"/>
        <end position="216"/>
    </location>
</feature>
<dbReference type="InterPro" id="IPR005625">
    <property type="entry name" value="PepSY-ass_TM"/>
</dbReference>
<dbReference type="PANTHER" id="PTHR34219:SF3">
    <property type="entry name" value="BLL7967 PROTEIN"/>
    <property type="match status" value="1"/>
</dbReference>
<accession>A0A917JBM6</accession>
<comment type="caution">
    <text evidence="2">The sequence shown here is derived from an EMBL/GenBank/DDBJ whole genome shotgun (WGS) entry which is preliminary data.</text>
</comment>
<keyword evidence="1" id="KW-0472">Membrane</keyword>
<proteinExistence type="predicted"/>
<keyword evidence="3" id="KW-1185">Reference proteome</keyword>
<name>A0A917JBM6_9SPHI</name>
<sequence>MITGLIWWYPTKWTKKAVKDSFTVKWRAKWKRLNIDIHNVIGFYAVLFVLALTLSGIFFSFEWFKKGAYQVLTWKTLSEKQIDSVSDNTVSQGRFAHPEDVVWNKLMMKYDGAFGSISINIPQKSSFAYETTVYFGDGTLLYNRAVNYFDQNTMQVLPPVMQHQQPYEKLSAGEKLFRMNFDIHTGQILGLPTKIMAFFACIIGASMPITGFIIWYNRKWGRSKRKMRETN</sequence>
<protein>
    <recommendedName>
        <fullName evidence="4">PepSY domain-containing protein</fullName>
    </recommendedName>
</protein>
<dbReference type="AlphaFoldDB" id="A0A917JBM6"/>
<evidence type="ECO:0000313" key="3">
    <source>
        <dbReference type="Proteomes" id="UP000662074"/>
    </source>
</evidence>
<dbReference type="Proteomes" id="UP000662074">
    <property type="component" value="Unassembled WGS sequence"/>
</dbReference>
<dbReference type="Pfam" id="PF03929">
    <property type="entry name" value="PepSY_TM"/>
    <property type="match status" value="1"/>
</dbReference>